<dbReference type="InterPro" id="IPR027417">
    <property type="entry name" value="P-loop_NTPase"/>
</dbReference>
<evidence type="ECO:0008006" key="4">
    <source>
        <dbReference type="Google" id="ProtNLM"/>
    </source>
</evidence>
<gene>
    <name evidence="2" type="ORF">GCM10023116_01910</name>
</gene>
<proteinExistence type="predicted"/>
<sequence>MIQPQTLHPHEIGLPQSSDMNQDGYQQDRPYGHVNEVIAPAFSSLSICLITPILSQLTRNHDDRWLTLIASSAFTSEISHWLKNADLNTNKLLMLTADTPEQALNLACRALRSGNSHTVVAWINDLSEQGLEKLEQAAISGRSDALAIRGRRAATQQPALPELLSAVCAR</sequence>
<dbReference type="Proteomes" id="UP001500604">
    <property type="component" value="Unassembled WGS sequence"/>
</dbReference>
<protein>
    <recommendedName>
        <fullName evidence="4">Cell division inhibitor SulA</fullName>
    </recommendedName>
</protein>
<dbReference type="EMBL" id="BAABFL010000016">
    <property type="protein sequence ID" value="GAA4647929.1"/>
    <property type="molecule type" value="Genomic_DNA"/>
</dbReference>
<evidence type="ECO:0000313" key="3">
    <source>
        <dbReference type="Proteomes" id="UP001500604"/>
    </source>
</evidence>
<dbReference type="Pfam" id="PF03846">
    <property type="entry name" value="SulA"/>
    <property type="match status" value="1"/>
</dbReference>
<evidence type="ECO:0000313" key="2">
    <source>
        <dbReference type="EMBL" id="GAA4647929.1"/>
    </source>
</evidence>
<evidence type="ECO:0000256" key="1">
    <source>
        <dbReference type="SAM" id="MobiDB-lite"/>
    </source>
</evidence>
<name>A0ABP8UX74_9GAMM</name>
<feature type="compositionally biased region" description="Polar residues" evidence="1">
    <location>
        <begin position="15"/>
        <end position="25"/>
    </location>
</feature>
<dbReference type="SUPFAM" id="SSF52540">
    <property type="entry name" value="P-loop containing nucleoside triphosphate hydrolases"/>
    <property type="match status" value="1"/>
</dbReference>
<feature type="region of interest" description="Disordered" evidence="1">
    <location>
        <begin position="1"/>
        <end position="29"/>
    </location>
</feature>
<reference evidence="3" key="1">
    <citation type="journal article" date="2019" name="Int. J. Syst. Evol. Microbiol.">
        <title>The Global Catalogue of Microorganisms (GCM) 10K type strain sequencing project: providing services to taxonomists for standard genome sequencing and annotation.</title>
        <authorList>
            <consortium name="The Broad Institute Genomics Platform"/>
            <consortium name="The Broad Institute Genome Sequencing Center for Infectious Disease"/>
            <person name="Wu L."/>
            <person name="Ma J."/>
        </authorList>
    </citation>
    <scope>NUCLEOTIDE SEQUENCE [LARGE SCALE GENOMIC DNA]</scope>
    <source>
        <strain evidence="3">JCM 17805</strain>
    </source>
</reference>
<comment type="caution">
    <text evidence="2">The sequence shown here is derived from an EMBL/GenBank/DDBJ whole genome shotgun (WGS) entry which is preliminary data.</text>
</comment>
<organism evidence="2 3">
    <name type="scientific">Kistimonas scapharcae</name>
    <dbReference type="NCBI Taxonomy" id="1036133"/>
    <lineage>
        <taxon>Bacteria</taxon>
        <taxon>Pseudomonadati</taxon>
        <taxon>Pseudomonadota</taxon>
        <taxon>Gammaproteobacteria</taxon>
        <taxon>Oceanospirillales</taxon>
        <taxon>Endozoicomonadaceae</taxon>
        <taxon>Kistimonas</taxon>
    </lineage>
</organism>
<accession>A0ABP8UX74</accession>
<keyword evidence="3" id="KW-1185">Reference proteome</keyword>
<dbReference type="RefSeq" id="WP_345192925.1">
    <property type="nucleotide sequence ID" value="NZ_BAABFL010000016.1"/>
</dbReference>
<dbReference type="Gene3D" id="3.40.50.300">
    <property type="entry name" value="P-loop containing nucleotide triphosphate hydrolases"/>
    <property type="match status" value="1"/>
</dbReference>
<dbReference type="InterPro" id="IPR004596">
    <property type="entry name" value="Cell_div_suppressor_SulA"/>
</dbReference>